<accession>A0A199ULU9</accession>
<feature type="domain" description="Protein kinase" evidence="1">
    <location>
        <begin position="1"/>
        <end position="162"/>
    </location>
</feature>
<dbReference type="InterPro" id="IPR050167">
    <property type="entry name" value="Ser_Thr_protein_kinase"/>
</dbReference>
<sequence>MEYLHGKNIVHFDLKCENLLVNMRDPHRPVCKIGDLGLSKVKQHTLVSGGVRGTLPRMASELLSGKSNMVSEKIDVYSFGIVMWELLTGEEPYADMRCASIIGGIVNNSLRPQIPTWCDPEWKSLMERCWASDPAGRPSFSEISQKLRKMAAAINVKLIAFLWNSMKVLLQSIKNLWLLSGTGYNEGSLKKPACSTPDFASRTSGWGVDVHFLPVQTGTAAAAAVAEQQSAAITTNGHDSSS</sequence>
<dbReference type="PANTHER" id="PTHR23257:SF703">
    <property type="entry name" value="KINASE SUPERFAMILY WITH OCTICOSAPEPTIDE_PHOX_BEM1P DOMAIN-CONTAINING PROTEIN"/>
    <property type="match status" value="1"/>
</dbReference>
<reference evidence="2 3" key="1">
    <citation type="journal article" date="2016" name="DNA Res.">
        <title>The draft genome of MD-2 pineapple using hybrid error correction of long reads.</title>
        <authorList>
            <person name="Redwan R.M."/>
            <person name="Saidin A."/>
            <person name="Kumar S.V."/>
        </authorList>
    </citation>
    <scope>NUCLEOTIDE SEQUENCE [LARGE SCALE GENOMIC DNA]</scope>
    <source>
        <strain evidence="3">cv. MD2</strain>
        <tissue evidence="2">Leaf</tissue>
    </source>
</reference>
<dbReference type="GO" id="GO:0005524">
    <property type="term" value="F:ATP binding"/>
    <property type="evidence" value="ECO:0007669"/>
    <property type="project" value="InterPro"/>
</dbReference>
<dbReference type="InterPro" id="IPR011009">
    <property type="entry name" value="Kinase-like_dom_sf"/>
</dbReference>
<keyword evidence="2" id="KW-0808">Transferase</keyword>
<dbReference type="GO" id="GO:0004672">
    <property type="term" value="F:protein kinase activity"/>
    <property type="evidence" value="ECO:0007669"/>
    <property type="project" value="InterPro"/>
</dbReference>
<dbReference type="EMBL" id="LSRQ01006865">
    <property type="protein sequence ID" value="OAY65555.1"/>
    <property type="molecule type" value="Genomic_DNA"/>
</dbReference>
<dbReference type="InterPro" id="IPR001245">
    <property type="entry name" value="Ser-Thr/Tyr_kinase_cat_dom"/>
</dbReference>
<comment type="caution">
    <text evidence="2">The sequence shown here is derived from an EMBL/GenBank/DDBJ whole genome shotgun (WGS) entry which is preliminary data.</text>
</comment>
<dbReference type="SMART" id="SM00220">
    <property type="entry name" value="S_TKc"/>
    <property type="match status" value="1"/>
</dbReference>
<dbReference type="Gene3D" id="1.10.510.10">
    <property type="entry name" value="Transferase(Phosphotransferase) domain 1"/>
    <property type="match status" value="1"/>
</dbReference>
<name>A0A199ULU9_ANACO</name>
<dbReference type="InterPro" id="IPR008271">
    <property type="entry name" value="Ser/Thr_kinase_AS"/>
</dbReference>
<dbReference type="PROSITE" id="PS00108">
    <property type="entry name" value="PROTEIN_KINASE_ST"/>
    <property type="match status" value="1"/>
</dbReference>
<dbReference type="Pfam" id="PF07714">
    <property type="entry name" value="PK_Tyr_Ser-Thr"/>
    <property type="match status" value="1"/>
</dbReference>
<organism evidence="2 3">
    <name type="scientific">Ananas comosus</name>
    <name type="common">Pineapple</name>
    <name type="synonym">Ananas ananas</name>
    <dbReference type="NCBI Taxonomy" id="4615"/>
    <lineage>
        <taxon>Eukaryota</taxon>
        <taxon>Viridiplantae</taxon>
        <taxon>Streptophyta</taxon>
        <taxon>Embryophyta</taxon>
        <taxon>Tracheophyta</taxon>
        <taxon>Spermatophyta</taxon>
        <taxon>Magnoliopsida</taxon>
        <taxon>Liliopsida</taxon>
        <taxon>Poales</taxon>
        <taxon>Bromeliaceae</taxon>
        <taxon>Bromelioideae</taxon>
        <taxon>Ananas</taxon>
    </lineage>
</organism>
<dbReference type="GO" id="GO:0007165">
    <property type="term" value="P:signal transduction"/>
    <property type="evidence" value="ECO:0007669"/>
    <property type="project" value="TreeGrafter"/>
</dbReference>
<dbReference type="PANTHER" id="PTHR23257">
    <property type="entry name" value="SERINE-THREONINE PROTEIN KINASE"/>
    <property type="match status" value="1"/>
</dbReference>
<dbReference type="STRING" id="4615.A0A199ULU9"/>
<dbReference type="PRINTS" id="PR00109">
    <property type="entry name" value="TYRKINASE"/>
</dbReference>
<dbReference type="Proteomes" id="UP000092600">
    <property type="component" value="Unassembled WGS sequence"/>
</dbReference>
<protein>
    <submittedName>
        <fullName evidence="2">Serine/threonine-protein kinase STY8</fullName>
    </submittedName>
</protein>
<dbReference type="PROSITE" id="PS50011">
    <property type="entry name" value="PROTEIN_KINASE_DOM"/>
    <property type="match status" value="1"/>
</dbReference>
<gene>
    <name evidence="2" type="ORF">ACMD2_17874</name>
</gene>
<evidence type="ECO:0000313" key="2">
    <source>
        <dbReference type="EMBL" id="OAY65555.1"/>
    </source>
</evidence>
<dbReference type="SUPFAM" id="SSF56112">
    <property type="entry name" value="Protein kinase-like (PK-like)"/>
    <property type="match status" value="1"/>
</dbReference>
<dbReference type="GO" id="GO:0005737">
    <property type="term" value="C:cytoplasm"/>
    <property type="evidence" value="ECO:0007669"/>
    <property type="project" value="TreeGrafter"/>
</dbReference>
<dbReference type="AlphaFoldDB" id="A0A199ULU9"/>
<evidence type="ECO:0000313" key="3">
    <source>
        <dbReference type="Proteomes" id="UP000092600"/>
    </source>
</evidence>
<keyword evidence="2" id="KW-0418">Kinase</keyword>
<proteinExistence type="predicted"/>
<evidence type="ECO:0000259" key="1">
    <source>
        <dbReference type="PROSITE" id="PS50011"/>
    </source>
</evidence>
<dbReference type="InterPro" id="IPR000719">
    <property type="entry name" value="Prot_kinase_dom"/>
</dbReference>